<feature type="compositionally biased region" description="Polar residues" evidence="1">
    <location>
        <begin position="70"/>
        <end position="80"/>
    </location>
</feature>
<dbReference type="AlphaFoldDB" id="A0A0C3J3F4"/>
<feature type="region of interest" description="Disordered" evidence="1">
    <location>
        <begin position="70"/>
        <end position="139"/>
    </location>
</feature>
<evidence type="ECO:0000313" key="3">
    <source>
        <dbReference type="Proteomes" id="UP000054217"/>
    </source>
</evidence>
<dbReference type="EMBL" id="KN831975">
    <property type="protein sequence ID" value="KIO03608.1"/>
    <property type="molecule type" value="Genomic_DNA"/>
</dbReference>
<evidence type="ECO:0000256" key="1">
    <source>
        <dbReference type="SAM" id="MobiDB-lite"/>
    </source>
</evidence>
<evidence type="ECO:0000313" key="2">
    <source>
        <dbReference type="EMBL" id="KIO03608.1"/>
    </source>
</evidence>
<keyword evidence="3" id="KW-1185">Reference proteome</keyword>
<name>A0A0C3J3F4_PISTI</name>
<gene>
    <name evidence="2" type="ORF">M404DRAFT_26922</name>
</gene>
<reference evidence="3" key="2">
    <citation type="submission" date="2015-01" db="EMBL/GenBank/DDBJ databases">
        <title>Evolutionary Origins and Diversification of the Mycorrhizal Mutualists.</title>
        <authorList>
            <consortium name="DOE Joint Genome Institute"/>
            <consortium name="Mycorrhizal Genomics Consortium"/>
            <person name="Kohler A."/>
            <person name="Kuo A."/>
            <person name="Nagy L.G."/>
            <person name="Floudas D."/>
            <person name="Copeland A."/>
            <person name="Barry K.W."/>
            <person name="Cichocki N."/>
            <person name="Veneault-Fourrey C."/>
            <person name="LaButti K."/>
            <person name="Lindquist E.A."/>
            <person name="Lipzen A."/>
            <person name="Lundell T."/>
            <person name="Morin E."/>
            <person name="Murat C."/>
            <person name="Riley R."/>
            <person name="Ohm R."/>
            <person name="Sun H."/>
            <person name="Tunlid A."/>
            <person name="Henrissat B."/>
            <person name="Grigoriev I.V."/>
            <person name="Hibbett D.S."/>
            <person name="Martin F."/>
        </authorList>
    </citation>
    <scope>NUCLEOTIDE SEQUENCE [LARGE SCALE GENOMIC DNA]</scope>
    <source>
        <strain evidence="3">Marx 270</strain>
    </source>
</reference>
<dbReference type="Proteomes" id="UP000054217">
    <property type="component" value="Unassembled WGS sequence"/>
</dbReference>
<sequence>MITSYQLFITDPTIIGTIYHKIDENSPLELVYHATIQALRLEELSHYVNRQNPLLSPAWYRTLVPSSLITMSSQRENTTPQPTPGHSRDYSQVTDDALVVLTNDSTDTEREKNAEKARRRAEAEQKEKERKAKREQARR</sequence>
<organism evidence="2 3">
    <name type="scientific">Pisolithus tinctorius Marx 270</name>
    <dbReference type="NCBI Taxonomy" id="870435"/>
    <lineage>
        <taxon>Eukaryota</taxon>
        <taxon>Fungi</taxon>
        <taxon>Dikarya</taxon>
        <taxon>Basidiomycota</taxon>
        <taxon>Agaricomycotina</taxon>
        <taxon>Agaricomycetes</taxon>
        <taxon>Agaricomycetidae</taxon>
        <taxon>Boletales</taxon>
        <taxon>Sclerodermatineae</taxon>
        <taxon>Pisolithaceae</taxon>
        <taxon>Pisolithus</taxon>
    </lineage>
</organism>
<feature type="compositionally biased region" description="Basic and acidic residues" evidence="1">
    <location>
        <begin position="107"/>
        <end position="139"/>
    </location>
</feature>
<dbReference type="HOGENOM" id="CLU_1845914_0_0_1"/>
<protein>
    <submittedName>
        <fullName evidence="2">Uncharacterized protein</fullName>
    </submittedName>
</protein>
<accession>A0A0C3J3F4</accession>
<dbReference type="InParanoid" id="A0A0C3J3F4"/>
<reference evidence="2 3" key="1">
    <citation type="submission" date="2014-04" db="EMBL/GenBank/DDBJ databases">
        <authorList>
            <consortium name="DOE Joint Genome Institute"/>
            <person name="Kuo A."/>
            <person name="Kohler A."/>
            <person name="Costa M.D."/>
            <person name="Nagy L.G."/>
            <person name="Floudas D."/>
            <person name="Copeland A."/>
            <person name="Barry K.W."/>
            <person name="Cichocki N."/>
            <person name="Veneault-Fourrey C."/>
            <person name="LaButti K."/>
            <person name="Lindquist E.A."/>
            <person name="Lipzen A."/>
            <person name="Lundell T."/>
            <person name="Morin E."/>
            <person name="Murat C."/>
            <person name="Sun H."/>
            <person name="Tunlid A."/>
            <person name="Henrissat B."/>
            <person name="Grigoriev I.V."/>
            <person name="Hibbett D.S."/>
            <person name="Martin F."/>
            <person name="Nordberg H.P."/>
            <person name="Cantor M.N."/>
            <person name="Hua S.X."/>
        </authorList>
    </citation>
    <scope>NUCLEOTIDE SEQUENCE [LARGE SCALE GENOMIC DNA]</scope>
    <source>
        <strain evidence="2 3">Marx 270</strain>
    </source>
</reference>
<proteinExistence type="predicted"/>